<keyword evidence="2" id="KW-1185">Reference proteome</keyword>
<evidence type="ECO:0000313" key="1">
    <source>
        <dbReference type="EMBL" id="KAH1184060.1"/>
    </source>
</evidence>
<name>A0A9D3XRS8_9SAUR</name>
<proteinExistence type="predicted"/>
<organism evidence="1 2">
    <name type="scientific">Mauremys mutica</name>
    <name type="common">yellowpond turtle</name>
    <dbReference type="NCBI Taxonomy" id="74926"/>
    <lineage>
        <taxon>Eukaryota</taxon>
        <taxon>Metazoa</taxon>
        <taxon>Chordata</taxon>
        <taxon>Craniata</taxon>
        <taxon>Vertebrata</taxon>
        <taxon>Euteleostomi</taxon>
        <taxon>Archelosauria</taxon>
        <taxon>Testudinata</taxon>
        <taxon>Testudines</taxon>
        <taxon>Cryptodira</taxon>
        <taxon>Durocryptodira</taxon>
        <taxon>Testudinoidea</taxon>
        <taxon>Geoemydidae</taxon>
        <taxon>Geoemydinae</taxon>
        <taxon>Mauremys</taxon>
    </lineage>
</organism>
<evidence type="ECO:0000313" key="2">
    <source>
        <dbReference type="Proteomes" id="UP000827986"/>
    </source>
</evidence>
<dbReference type="AlphaFoldDB" id="A0A9D3XRS8"/>
<reference evidence="1" key="1">
    <citation type="submission" date="2021-09" db="EMBL/GenBank/DDBJ databases">
        <title>The genome of Mauremys mutica provides insights into the evolution of semi-aquatic lifestyle.</title>
        <authorList>
            <person name="Gong S."/>
            <person name="Gao Y."/>
        </authorList>
    </citation>
    <scope>NUCLEOTIDE SEQUENCE</scope>
    <source>
        <strain evidence="1">MM-2020</strain>
        <tissue evidence="1">Muscle</tissue>
    </source>
</reference>
<sequence length="81" mass="9035">MVQQEPECLLSSSLDVAVSSTPPSLLDDYRQFQELLHRVSGALNIPLQKVQDKQHQLLDILHTLVPVRVALPINKAILQLA</sequence>
<comment type="caution">
    <text evidence="1">The sequence shown here is derived from an EMBL/GenBank/DDBJ whole genome shotgun (WGS) entry which is preliminary data.</text>
</comment>
<gene>
    <name evidence="1" type="ORF">KIL84_014676</name>
</gene>
<protein>
    <submittedName>
        <fullName evidence="1">Uncharacterized protein</fullName>
    </submittedName>
</protein>
<accession>A0A9D3XRS8</accession>
<dbReference type="EMBL" id="JAHDVG010000465">
    <property type="protein sequence ID" value="KAH1184060.1"/>
    <property type="molecule type" value="Genomic_DNA"/>
</dbReference>
<dbReference type="Proteomes" id="UP000827986">
    <property type="component" value="Unassembled WGS sequence"/>
</dbReference>